<dbReference type="PANTHER" id="PTHR12526:SF640">
    <property type="entry name" value="COLANIC ACID BIOSYNTHESIS GLYCOSYLTRANSFERASE WCAL-RELATED"/>
    <property type="match status" value="1"/>
</dbReference>
<dbReference type="Proteomes" id="UP000199301">
    <property type="component" value="Unassembled WGS sequence"/>
</dbReference>
<evidence type="ECO:0000313" key="7">
    <source>
        <dbReference type="Proteomes" id="UP000199301"/>
    </source>
</evidence>
<dbReference type="GO" id="GO:0016757">
    <property type="term" value="F:glycosyltransferase activity"/>
    <property type="evidence" value="ECO:0007669"/>
    <property type="project" value="UniProtKB-KW"/>
</dbReference>
<dbReference type="Pfam" id="PF13439">
    <property type="entry name" value="Glyco_transf_4"/>
    <property type="match status" value="1"/>
</dbReference>
<accession>A0A1H1CZS1</accession>
<proteinExistence type="inferred from homology"/>
<name>A0A1H1CZS1_9ACTN</name>
<feature type="domain" description="Glycosyltransferase subfamily 4-like N-terminal" evidence="5">
    <location>
        <begin position="16"/>
        <end position="179"/>
    </location>
</feature>
<keyword evidence="2" id="KW-0328">Glycosyltransferase</keyword>
<dbReference type="STRING" id="995062.SAMN04489718_1826"/>
<dbReference type="EMBL" id="FNKO01000002">
    <property type="protein sequence ID" value="SDQ69757.1"/>
    <property type="molecule type" value="Genomic_DNA"/>
</dbReference>
<organism evidence="6 7">
    <name type="scientific">Actinopolyspora saharensis</name>
    <dbReference type="NCBI Taxonomy" id="995062"/>
    <lineage>
        <taxon>Bacteria</taxon>
        <taxon>Bacillati</taxon>
        <taxon>Actinomycetota</taxon>
        <taxon>Actinomycetes</taxon>
        <taxon>Actinopolysporales</taxon>
        <taxon>Actinopolysporaceae</taxon>
        <taxon>Actinopolyspora</taxon>
    </lineage>
</organism>
<dbReference type="RefSeq" id="WP_245695725.1">
    <property type="nucleotide sequence ID" value="NZ_FNKO01000002.1"/>
</dbReference>
<evidence type="ECO:0000256" key="2">
    <source>
        <dbReference type="ARBA" id="ARBA00022676"/>
    </source>
</evidence>
<dbReference type="SUPFAM" id="SSF53756">
    <property type="entry name" value="UDP-Glycosyltransferase/glycogen phosphorylase"/>
    <property type="match status" value="1"/>
</dbReference>
<dbReference type="InterPro" id="IPR028098">
    <property type="entry name" value="Glyco_trans_4-like_N"/>
</dbReference>
<dbReference type="Pfam" id="PF00534">
    <property type="entry name" value="Glycos_transf_1"/>
    <property type="match status" value="1"/>
</dbReference>
<protein>
    <submittedName>
        <fullName evidence="6">Uncharacterized protein</fullName>
    </submittedName>
</protein>
<gene>
    <name evidence="6" type="ORF">SAMN04489718_1826</name>
</gene>
<evidence type="ECO:0000259" key="5">
    <source>
        <dbReference type="Pfam" id="PF13439"/>
    </source>
</evidence>
<keyword evidence="3" id="KW-0808">Transferase</keyword>
<dbReference type="PANTHER" id="PTHR12526">
    <property type="entry name" value="GLYCOSYLTRANSFERASE"/>
    <property type="match status" value="1"/>
</dbReference>
<dbReference type="AlphaFoldDB" id="A0A1H1CZS1"/>
<dbReference type="InterPro" id="IPR001296">
    <property type="entry name" value="Glyco_trans_1"/>
</dbReference>
<feature type="domain" description="Glycosyl transferase family 1" evidence="4">
    <location>
        <begin position="198"/>
        <end position="352"/>
    </location>
</feature>
<evidence type="ECO:0000256" key="1">
    <source>
        <dbReference type="ARBA" id="ARBA00009481"/>
    </source>
</evidence>
<comment type="similarity">
    <text evidence="1">Belongs to the glycosyltransferase group 1 family. Glycosyltransferase 4 subfamily.</text>
</comment>
<dbReference type="CDD" id="cd03801">
    <property type="entry name" value="GT4_PimA-like"/>
    <property type="match status" value="1"/>
</dbReference>
<evidence type="ECO:0000313" key="6">
    <source>
        <dbReference type="EMBL" id="SDQ69757.1"/>
    </source>
</evidence>
<reference evidence="7" key="1">
    <citation type="submission" date="2016-10" db="EMBL/GenBank/DDBJ databases">
        <authorList>
            <person name="Varghese N."/>
            <person name="Submissions S."/>
        </authorList>
    </citation>
    <scope>NUCLEOTIDE SEQUENCE [LARGE SCALE GENOMIC DNA]</scope>
    <source>
        <strain evidence="7">DSM 45459</strain>
    </source>
</reference>
<dbReference type="Gene3D" id="3.40.50.2000">
    <property type="entry name" value="Glycogen Phosphorylase B"/>
    <property type="match status" value="2"/>
</dbReference>
<sequence length="378" mass="41594">MPRPVLLVHPSAELYGSDRVFAESVRALADSGREVLVALPADGPLVPLLRSHGARVLRCPTPVLRKSALRPSGLLGLLRDCLSALPAMLRLLSRHRFEAVYVSTVTLPLWPPMARLFGRRVVAHVHEAEDAVPRPIRVGIALPLLCCHVVVANSAAAREVLLGAVPRLRERVLVVRNGVHGPATPPEEPPATSGSTGLVLVGRISPRKGTDTAVRAVALLRERGRAITLDLVGSVFAGYEWFERELEELVREHRLEEVVRSHGFDDDVWSHYAAADVVLVPSRMEPFGNTAVEAQLAMRPVVVTDAQGLPETVDGGRRGSVVPADDPHSLADRIEELLDDWEEARRRARHARSEAARLFAPEHYRRSIRELFETSKSR</sequence>
<evidence type="ECO:0000259" key="4">
    <source>
        <dbReference type="Pfam" id="PF00534"/>
    </source>
</evidence>
<keyword evidence="7" id="KW-1185">Reference proteome</keyword>
<evidence type="ECO:0000256" key="3">
    <source>
        <dbReference type="ARBA" id="ARBA00022679"/>
    </source>
</evidence>